<dbReference type="Proteomes" id="UP000280819">
    <property type="component" value="Unassembled WGS sequence"/>
</dbReference>
<dbReference type="FunFam" id="3.40.50.2300:FF:000001">
    <property type="entry name" value="DNA-binding response regulator PhoB"/>
    <property type="match status" value="1"/>
</dbReference>
<evidence type="ECO:0000259" key="8">
    <source>
        <dbReference type="PROSITE" id="PS50110"/>
    </source>
</evidence>
<dbReference type="PANTHER" id="PTHR48111:SF67">
    <property type="entry name" value="TRANSCRIPTIONAL REGULATORY PROTEIN TCTD"/>
    <property type="match status" value="1"/>
</dbReference>
<reference evidence="10 11" key="1">
    <citation type="submission" date="2018-11" db="EMBL/GenBank/DDBJ databases">
        <title>Genomes From Bacteria Associated with the Canine Oral Cavity: a Test Case for Automated Genome-Based Taxonomic Assignment.</title>
        <authorList>
            <person name="Coil D.A."/>
            <person name="Jospin G."/>
            <person name="Darling A.E."/>
            <person name="Wallis C."/>
            <person name="Davis I.J."/>
            <person name="Harris S."/>
            <person name="Eisen J.A."/>
            <person name="Holcombe L.J."/>
            <person name="O'Flynn C."/>
        </authorList>
    </citation>
    <scope>NUCLEOTIDE SEQUENCE [LARGE SCALE GENOMIC DNA]</scope>
    <source>
        <strain evidence="10 11">OH887_COT-365</strain>
    </source>
</reference>
<dbReference type="GO" id="GO:0005829">
    <property type="term" value="C:cytosol"/>
    <property type="evidence" value="ECO:0007669"/>
    <property type="project" value="TreeGrafter"/>
</dbReference>
<dbReference type="InterPro" id="IPR039420">
    <property type="entry name" value="WalR-like"/>
</dbReference>
<dbReference type="GO" id="GO:0000976">
    <property type="term" value="F:transcription cis-regulatory region binding"/>
    <property type="evidence" value="ECO:0007669"/>
    <property type="project" value="TreeGrafter"/>
</dbReference>
<evidence type="ECO:0000259" key="9">
    <source>
        <dbReference type="PROSITE" id="PS51755"/>
    </source>
</evidence>
<dbReference type="InterPro" id="IPR001789">
    <property type="entry name" value="Sig_transdc_resp-reg_receiver"/>
</dbReference>
<name>A0A3P1TA98_9ACTN</name>
<dbReference type="OrthoDB" id="162434at2"/>
<dbReference type="GO" id="GO:0000156">
    <property type="term" value="F:phosphorelay response regulator activity"/>
    <property type="evidence" value="ECO:0007669"/>
    <property type="project" value="TreeGrafter"/>
</dbReference>
<keyword evidence="3" id="KW-0805">Transcription regulation</keyword>
<dbReference type="InterPro" id="IPR001867">
    <property type="entry name" value="OmpR/PhoB-type_DNA-bd"/>
</dbReference>
<evidence type="ECO:0000256" key="5">
    <source>
        <dbReference type="ARBA" id="ARBA00023163"/>
    </source>
</evidence>
<keyword evidence="2" id="KW-0902">Two-component regulatory system</keyword>
<dbReference type="EMBL" id="RQZG01000003">
    <property type="protein sequence ID" value="RRD06357.1"/>
    <property type="molecule type" value="Genomic_DNA"/>
</dbReference>
<dbReference type="InterPro" id="IPR036388">
    <property type="entry name" value="WH-like_DNA-bd_sf"/>
</dbReference>
<feature type="domain" description="Response regulatory" evidence="8">
    <location>
        <begin position="3"/>
        <end position="117"/>
    </location>
</feature>
<evidence type="ECO:0000256" key="4">
    <source>
        <dbReference type="ARBA" id="ARBA00023125"/>
    </source>
</evidence>
<keyword evidence="4 7" id="KW-0238">DNA-binding</keyword>
<dbReference type="Gene3D" id="3.40.50.2300">
    <property type="match status" value="1"/>
</dbReference>
<comment type="caution">
    <text evidence="10">The sequence shown here is derived from an EMBL/GenBank/DDBJ whole genome shotgun (WGS) entry which is preliminary data.</text>
</comment>
<dbReference type="Pfam" id="PF00486">
    <property type="entry name" value="Trans_reg_C"/>
    <property type="match status" value="1"/>
</dbReference>
<dbReference type="Gene3D" id="1.10.10.10">
    <property type="entry name" value="Winged helix-like DNA-binding domain superfamily/Winged helix DNA-binding domain"/>
    <property type="match status" value="1"/>
</dbReference>
<dbReference type="SMART" id="SM00448">
    <property type="entry name" value="REC"/>
    <property type="match status" value="1"/>
</dbReference>
<dbReference type="GO" id="GO:0032993">
    <property type="term" value="C:protein-DNA complex"/>
    <property type="evidence" value="ECO:0007669"/>
    <property type="project" value="TreeGrafter"/>
</dbReference>
<proteinExistence type="predicted"/>
<dbReference type="PROSITE" id="PS51755">
    <property type="entry name" value="OMPR_PHOB"/>
    <property type="match status" value="1"/>
</dbReference>
<dbReference type="GO" id="GO:0006355">
    <property type="term" value="P:regulation of DNA-templated transcription"/>
    <property type="evidence" value="ECO:0007669"/>
    <property type="project" value="InterPro"/>
</dbReference>
<evidence type="ECO:0000256" key="7">
    <source>
        <dbReference type="PROSITE-ProRule" id="PRU01091"/>
    </source>
</evidence>
<feature type="modified residue" description="4-aspartylphosphate" evidence="6">
    <location>
        <position position="52"/>
    </location>
</feature>
<evidence type="ECO:0000256" key="3">
    <source>
        <dbReference type="ARBA" id="ARBA00023015"/>
    </source>
</evidence>
<dbReference type="AlphaFoldDB" id="A0A3P1TA98"/>
<evidence type="ECO:0000313" key="10">
    <source>
        <dbReference type="EMBL" id="RRD06357.1"/>
    </source>
</evidence>
<dbReference type="RefSeq" id="WP_124843307.1">
    <property type="nucleotide sequence ID" value="NZ_RQZG01000003.1"/>
</dbReference>
<feature type="domain" description="OmpR/PhoB-type" evidence="9">
    <location>
        <begin position="129"/>
        <end position="226"/>
    </location>
</feature>
<dbReference type="SMART" id="SM00862">
    <property type="entry name" value="Trans_reg_C"/>
    <property type="match status" value="1"/>
</dbReference>
<organism evidence="10 11">
    <name type="scientific">Arachnia propionica</name>
    <dbReference type="NCBI Taxonomy" id="1750"/>
    <lineage>
        <taxon>Bacteria</taxon>
        <taxon>Bacillati</taxon>
        <taxon>Actinomycetota</taxon>
        <taxon>Actinomycetes</taxon>
        <taxon>Propionibacteriales</taxon>
        <taxon>Propionibacteriaceae</taxon>
        <taxon>Arachnia</taxon>
    </lineage>
</organism>
<evidence type="ECO:0000313" key="11">
    <source>
        <dbReference type="Proteomes" id="UP000280819"/>
    </source>
</evidence>
<sequence length="231" mass="25537">MSRILVADDDPMIRNHLARILTRHDFTALTASDGVEALEVAEQSRPDLIVLDVMMPRADGREVLARLRRRGDWTPVILLTGVGQSGTRADALEKGADDYLNKPFDPAELVARIRAVLRRGQLGQTLSHASRVKGGGLELDRLGKTVQAKGKAVQLTPKALALLEYLMIHHGETFSRDHLLQQVWGVEFAITTRAVDHRVAELRKALGVHGLEVIDTVQGVGYRFHPEVRAV</sequence>
<feature type="DNA-binding region" description="OmpR/PhoB-type" evidence="7">
    <location>
        <begin position="129"/>
        <end position="226"/>
    </location>
</feature>
<dbReference type="PROSITE" id="PS50110">
    <property type="entry name" value="RESPONSE_REGULATORY"/>
    <property type="match status" value="1"/>
</dbReference>
<keyword evidence="1 6" id="KW-0597">Phosphoprotein</keyword>
<evidence type="ECO:0000256" key="6">
    <source>
        <dbReference type="PROSITE-ProRule" id="PRU00169"/>
    </source>
</evidence>
<evidence type="ECO:0000256" key="2">
    <source>
        <dbReference type="ARBA" id="ARBA00023012"/>
    </source>
</evidence>
<dbReference type="SUPFAM" id="SSF52172">
    <property type="entry name" value="CheY-like"/>
    <property type="match status" value="1"/>
</dbReference>
<evidence type="ECO:0000256" key="1">
    <source>
        <dbReference type="ARBA" id="ARBA00022553"/>
    </source>
</evidence>
<dbReference type="InterPro" id="IPR011006">
    <property type="entry name" value="CheY-like_superfamily"/>
</dbReference>
<dbReference type="Pfam" id="PF00072">
    <property type="entry name" value="Response_reg"/>
    <property type="match status" value="1"/>
</dbReference>
<protein>
    <submittedName>
        <fullName evidence="10">DNA-binding response regulator</fullName>
    </submittedName>
</protein>
<keyword evidence="5" id="KW-0804">Transcription</keyword>
<dbReference type="CDD" id="cd00383">
    <property type="entry name" value="trans_reg_C"/>
    <property type="match status" value="1"/>
</dbReference>
<dbReference type="PANTHER" id="PTHR48111">
    <property type="entry name" value="REGULATOR OF RPOS"/>
    <property type="match status" value="1"/>
</dbReference>
<gene>
    <name evidence="10" type="ORF">EII34_04395</name>
</gene>
<accession>A0A3P1TA98</accession>